<evidence type="ECO:0000256" key="1">
    <source>
        <dbReference type="ARBA" id="ARBA00001947"/>
    </source>
</evidence>
<dbReference type="Pfam" id="PF00850">
    <property type="entry name" value="Hist_deacetyl"/>
    <property type="match status" value="1"/>
</dbReference>
<dbReference type="RefSeq" id="WP_064700266.1">
    <property type="nucleotide sequence ID" value="NZ_BDEO01000011.1"/>
</dbReference>
<dbReference type="PANTHER" id="PTHR10625">
    <property type="entry name" value="HISTONE DEACETYLASE HDAC1-RELATED"/>
    <property type="match status" value="1"/>
</dbReference>
<gene>
    <name evidence="7" type="ORF">SAMN05192556_10419</name>
</gene>
<dbReference type="EMBL" id="FRAL01000004">
    <property type="protein sequence ID" value="SHK59169.1"/>
    <property type="molecule type" value="Genomic_DNA"/>
</dbReference>
<proteinExistence type="inferred from homology"/>
<comment type="similarity">
    <text evidence="2">Belongs to the histone deacetylase family.</text>
</comment>
<dbReference type="AlphaFoldDB" id="A0A1M6TQJ8"/>
<dbReference type="SUPFAM" id="SSF52768">
    <property type="entry name" value="Arginase/deacetylase"/>
    <property type="match status" value="1"/>
</dbReference>
<dbReference type="PANTHER" id="PTHR10625:SF17">
    <property type="entry name" value="HISTONE DEACETYLASE 8"/>
    <property type="match status" value="1"/>
</dbReference>
<sequence>MRLFYHPDQERHAPEHFLLRGRPAPSPEGPVRAELLAQGLAEVGMSLTAPGIVDSERLRTRLARIHAPRYLDFLATIHERWQALPNAAEIVAPNVHPCGGGHHYPRHPVGQAGWHLHDMACPITADSFAGILASAASAQAAAEAVNGSEHHAYALCRPPGHHAGPERAGGFCFLNNAALAATVLRESFARVAIVDVDLHHGNGTQDIFYARRDVWTGSLHADPADFYPFFWGGVEETGEGEGEGANVNLPLPLGSGGRVFLDGLESLLARLADYEPQAMVVALGLDAHKADPLAGLALETGDFTAMGRQLAELDLPTVLVQEGGYPTDELGHNLAAFMAGFAGVREGTCQ</sequence>
<evidence type="ECO:0000256" key="3">
    <source>
        <dbReference type="ARBA" id="ARBA00022723"/>
    </source>
</evidence>
<comment type="cofactor">
    <cofactor evidence="1">
        <name>Zn(2+)</name>
        <dbReference type="ChEBI" id="CHEBI:29105"/>
    </cofactor>
</comment>
<evidence type="ECO:0000259" key="6">
    <source>
        <dbReference type="Pfam" id="PF00850"/>
    </source>
</evidence>
<dbReference type="InterPro" id="IPR000286">
    <property type="entry name" value="HDACs"/>
</dbReference>
<dbReference type="PRINTS" id="PR01270">
    <property type="entry name" value="HDASUPER"/>
</dbReference>
<dbReference type="GO" id="GO:0016787">
    <property type="term" value="F:hydrolase activity"/>
    <property type="evidence" value="ECO:0007669"/>
    <property type="project" value="UniProtKB-KW"/>
</dbReference>
<keyword evidence="8" id="KW-1185">Reference proteome</keyword>
<reference evidence="8" key="1">
    <citation type="submission" date="2016-11" db="EMBL/GenBank/DDBJ databases">
        <authorList>
            <person name="Varghese N."/>
            <person name="Submissions S."/>
        </authorList>
    </citation>
    <scope>NUCLEOTIDE SEQUENCE [LARGE SCALE GENOMIC DNA]</scope>
    <source>
        <strain evidence="8">ALO Sharm</strain>
    </source>
</reference>
<keyword evidence="3" id="KW-0479">Metal-binding</keyword>
<keyword evidence="4" id="KW-0378">Hydrolase</keyword>
<dbReference type="OrthoDB" id="9808367at2"/>
<dbReference type="InterPro" id="IPR037138">
    <property type="entry name" value="His_deacetylse_dom_sf"/>
</dbReference>
<evidence type="ECO:0000256" key="4">
    <source>
        <dbReference type="ARBA" id="ARBA00022801"/>
    </source>
</evidence>
<evidence type="ECO:0000256" key="5">
    <source>
        <dbReference type="ARBA" id="ARBA00022833"/>
    </source>
</evidence>
<evidence type="ECO:0000313" key="7">
    <source>
        <dbReference type="EMBL" id="SHK59169.1"/>
    </source>
</evidence>
<dbReference type="GO" id="GO:0046872">
    <property type="term" value="F:metal ion binding"/>
    <property type="evidence" value="ECO:0007669"/>
    <property type="project" value="UniProtKB-KW"/>
</dbReference>
<evidence type="ECO:0000313" key="8">
    <source>
        <dbReference type="Proteomes" id="UP000184248"/>
    </source>
</evidence>
<protein>
    <submittedName>
        <fullName evidence="7">Acetoin utilization deacetylase AcuC</fullName>
    </submittedName>
</protein>
<keyword evidence="5" id="KW-0862">Zinc</keyword>
<evidence type="ECO:0000256" key="2">
    <source>
        <dbReference type="ARBA" id="ARBA00005947"/>
    </source>
</evidence>
<dbReference type="GO" id="GO:0004407">
    <property type="term" value="F:histone deacetylase activity"/>
    <property type="evidence" value="ECO:0007669"/>
    <property type="project" value="TreeGrafter"/>
</dbReference>
<name>A0A1M6TQJ8_9GAMM</name>
<dbReference type="GO" id="GO:0040029">
    <property type="term" value="P:epigenetic regulation of gene expression"/>
    <property type="evidence" value="ECO:0007669"/>
    <property type="project" value="TreeGrafter"/>
</dbReference>
<dbReference type="Proteomes" id="UP000184248">
    <property type="component" value="Unassembled WGS sequence"/>
</dbReference>
<accession>A0A1M6TQJ8</accession>
<dbReference type="InterPro" id="IPR023801">
    <property type="entry name" value="His_deacetylse_dom"/>
</dbReference>
<dbReference type="CDD" id="cd10001">
    <property type="entry name" value="HDAC_classII_APAH"/>
    <property type="match status" value="1"/>
</dbReference>
<dbReference type="Gene3D" id="3.40.800.20">
    <property type="entry name" value="Histone deacetylase domain"/>
    <property type="match status" value="1"/>
</dbReference>
<feature type="domain" description="Histone deacetylase" evidence="6">
    <location>
        <begin position="27"/>
        <end position="339"/>
    </location>
</feature>
<dbReference type="InterPro" id="IPR023696">
    <property type="entry name" value="Ureohydrolase_dom_sf"/>
</dbReference>
<organism evidence="7 8">
    <name type="scientific">Halomonas caseinilytica</name>
    <dbReference type="NCBI Taxonomy" id="438744"/>
    <lineage>
        <taxon>Bacteria</taxon>
        <taxon>Pseudomonadati</taxon>
        <taxon>Pseudomonadota</taxon>
        <taxon>Gammaproteobacteria</taxon>
        <taxon>Oceanospirillales</taxon>
        <taxon>Halomonadaceae</taxon>
        <taxon>Halomonas</taxon>
    </lineage>
</organism>